<evidence type="ECO:0000256" key="1">
    <source>
        <dbReference type="SAM" id="Phobius"/>
    </source>
</evidence>
<name>A0A4P9X9G8_9FUNG</name>
<keyword evidence="1" id="KW-1133">Transmembrane helix</keyword>
<keyword evidence="1" id="KW-0812">Transmembrane</keyword>
<dbReference type="Proteomes" id="UP000274922">
    <property type="component" value="Unassembled WGS sequence"/>
</dbReference>
<dbReference type="AlphaFoldDB" id="A0A4P9X9G8"/>
<keyword evidence="3" id="KW-1185">Reference proteome</keyword>
<dbReference type="GO" id="GO:0046933">
    <property type="term" value="F:proton-transporting ATP synthase activity, rotational mechanism"/>
    <property type="evidence" value="ECO:0007669"/>
    <property type="project" value="TreeGrafter"/>
</dbReference>
<evidence type="ECO:0000313" key="3">
    <source>
        <dbReference type="Proteomes" id="UP000274922"/>
    </source>
</evidence>
<feature type="transmembrane region" description="Helical" evidence="1">
    <location>
        <begin position="91"/>
        <end position="110"/>
    </location>
</feature>
<evidence type="ECO:0000313" key="2">
    <source>
        <dbReference type="EMBL" id="RKP01730.1"/>
    </source>
</evidence>
<dbReference type="EMBL" id="ML014162">
    <property type="protein sequence ID" value="RKP01730.1"/>
    <property type="molecule type" value="Genomic_DNA"/>
</dbReference>
<gene>
    <name evidence="2" type="ORF">CXG81DRAFT_25570</name>
</gene>
<accession>A0A4P9X9G8</accession>
<dbReference type="PANTHER" id="PTHR28161">
    <property type="entry name" value="ATP SYNTHASE SUBUNIT F, MITOCHONDRIAL"/>
    <property type="match status" value="1"/>
</dbReference>
<proteinExistence type="predicted"/>
<protein>
    <submittedName>
        <fullName evidence="2">Uncharacterized protein</fullName>
    </submittedName>
</protein>
<dbReference type="PANTHER" id="PTHR28161:SF1">
    <property type="entry name" value="ATP SYNTHASE SUBUNIT F, MITOCHONDRIAL"/>
    <property type="match status" value="1"/>
</dbReference>
<dbReference type="STRING" id="1555241.A0A4P9X9G8"/>
<reference evidence="3" key="1">
    <citation type="journal article" date="2018" name="Nat. Microbiol.">
        <title>Leveraging single-cell genomics to expand the fungal tree of life.</title>
        <authorList>
            <person name="Ahrendt S.R."/>
            <person name="Quandt C.A."/>
            <person name="Ciobanu D."/>
            <person name="Clum A."/>
            <person name="Salamov A."/>
            <person name="Andreopoulos B."/>
            <person name="Cheng J.F."/>
            <person name="Woyke T."/>
            <person name="Pelin A."/>
            <person name="Henrissat B."/>
            <person name="Reynolds N.K."/>
            <person name="Benny G.L."/>
            <person name="Smith M.E."/>
            <person name="James T.Y."/>
            <person name="Grigoriev I.V."/>
        </authorList>
    </citation>
    <scope>NUCLEOTIDE SEQUENCE [LARGE SCALE GENOMIC DNA]</scope>
    <source>
        <strain evidence="3">ATCC 52028</strain>
    </source>
</reference>
<keyword evidence="1" id="KW-0472">Membrane</keyword>
<organism evidence="2 3">
    <name type="scientific">Caulochytrium protostelioides</name>
    <dbReference type="NCBI Taxonomy" id="1555241"/>
    <lineage>
        <taxon>Eukaryota</taxon>
        <taxon>Fungi</taxon>
        <taxon>Fungi incertae sedis</taxon>
        <taxon>Chytridiomycota</taxon>
        <taxon>Chytridiomycota incertae sedis</taxon>
        <taxon>Chytridiomycetes</taxon>
        <taxon>Caulochytriales</taxon>
        <taxon>Caulochytriaceae</taxon>
        <taxon>Caulochytrium</taxon>
    </lineage>
</organism>
<sequence>MLGLRLTQRVSLATAAGRRAQSSMIPPKVANIAELGQLTSRHPQAHPETFAKMKYFYRHIPKGNAAPSTAKSTYWSRYQAKYIETNSLAPLAHLFLFFVPFGYTVNYFIAGHHHPHYEFH</sequence>
<dbReference type="OrthoDB" id="5561579at2759"/>
<dbReference type="InterPro" id="IPR019727">
    <property type="entry name" value="ATP_synth_F0_fsu_mt_fun"/>
</dbReference>
<dbReference type="Pfam" id="PF10791">
    <property type="entry name" value="F1F0-ATPsyn_F"/>
    <property type="match status" value="1"/>
</dbReference>